<comment type="caution">
    <text evidence="7">The sequence shown here is derived from an EMBL/GenBank/DDBJ whole genome shotgun (WGS) entry which is preliminary data.</text>
</comment>
<dbReference type="GO" id="GO:0016020">
    <property type="term" value="C:membrane"/>
    <property type="evidence" value="ECO:0007669"/>
    <property type="project" value="UniProtKB-SubCell"/>
</dbReference>
<dbReference type="Pfam" id="PF00916">
    <property type="entry name" value="Sulfate_transp"/>
    <property type="match status" value="1"/>
</dbReference>
<evidence type="ECO:0000256" key="1">
    <source>
        <dbReference type="ARBA" id="ARBA00004141"/>
    </source>
</evidence>
<evidence type="ECO:0000256" key="2">
    <source>
        <dbReference type="ARBA" id="ARBA00022692"/>
    </source>
</evidence>
<feature type="transmembrane region" description="Helical" evidence="5">
    <location>
        <begin position="343"/>
        <end position="361"/>
    </location>
</feature>
<keyword evidence="3 5" id="KW-1133">Transmembrane helix</keyword>
<dbReference type="InterPro" id="IPR011547">
    <property type="entry name" value="SLC26A/SulP_dom"/>
</dbReference>
<feature type="transmembrane region" description="Helical" evidence="5">
    <location>
        <begin position="54"/>
        <end position="75"/>
    </location>
</feature>
<organism evidence="7 8">
    <name type="scientific">Candidatus Avelusimicrobium gallicola</name>
    <dbReference type="NCBI Taxonomy" id="2562704"/>
    <lineage>
        <taxon>Bacteria</taxon>
        <taxon>Pseudomonadati</taxon>
        <taxon>Elusimicrobiota</taxon>
        <taxon>Elusimicrobia</taxon>
        <taxon>Elusimicrobiales</taxon>
        <taxon>Elusimicrobiaceae</taxon>
        <taxon>Candidatus Avelusimicrobium</taxon>
    </lineage>
</organism>
<feature type="transmembrane region" description="Helical" evidence="5">
    <location>
        <begin position="381"/>
        <end position="411"/>
    </location>
</feature>
<dbReference type="AlphaFoldDB" id="A0A928HFV9"/>
<dbReference type="Gene3D" id="3.30.750.24">
    <property type="entry name" value="STAS domain"/>
    <property type="match status" value="1"/>
</dbReference>
<dbReference type="PROSITE" id="PS50801">
    <property type="entry name" value="STAS"/>
    <property type="match status" value="1"/>
</dbReference>
<accession>A0A928HFV9</accession>
<evidence type="ECO:0000313" key="7">
    <source>
        <dbReference type="EMBL" id="MBE6421061.1"/>
    </source>
</evidence>
<dbReference type="Pfam" id="PF01740">
    <property type="entry name" value="STAS"/>
    <property type="match status" value="1"/>
</dbReference>
<keyword evidence="2 5" id="KW-0812">Transmembrane</keyword>
<evidence type="ECO:0000313" key="8">
    <source>
        <dbReference type="Proteomes" id="UP000725649"/>
    </source>
</evidence>
<feature type="transmembrane region" description="Helical" evidence="5">
    <location>
        <begin position="123"/>
        <end position="146"/>
    </location>
</feature>
<evidence type="ECO:0000256" key="4">
    <source>
        <dbReference type="ARBA" id="ARBA00023136"/>
    </source>
</evidence>
<dbReference type="SUPFAM" id="SSF52091">
    <property type="entry name" value="SpoIIaa-like"/>
    <property type="match status" value="1"/>
</dbReference>
<feature type="transmembrane region" description="Helical" evidence="5">
    <location>
        <begin position="81"/>
        <end position="111"/>
    </location>
</feature>
<feature type="transmembrane region" description="Helical" evidence="5">
    <location>
        <begin position="166"/>
        <end position="191"/>
    </location>
</feature>
<reference evidence="7" key="1">
    <citation type="submission" date="2019-04" db="EMBL/GenBank/DDBJ databases">
        <title>Evolution of Biomass-Degrading Anaerobic Consortia Revealed by Metagenomics.</title>
        <authorList>
            <person name="Peng X."/>
        </authorList>
    </citation>
    <scope>NUCLEOTIDE SEQUENCE</scope>
    <source>
        <strain evidence="7">SIG66</strain>
    </source>
</reference>
<dbReference type="InterPro" id="IPR001902">
    <property type="entry name" value="SLC26A/SulP_fam"/>
</dbReference>
<evidence type="ECO:0000256" key="5">
    <source>
        <dbReference type="SAM" id="Phobius"/>
    </source>
</evidence>
<evidence type="ECO:0000256" key="3">
    <source>
        <dbReference type="ARBA" id="ARBA00022989"/>
    </source>
</evidence>
<proteinExistence type="predicted"/>
<dbReference type="Proteomes" id="UP000725649">
    <property type="component" value="Unassembled WGS sequence"/>
</dbReference>
<sequence>MLRPKLFTLLQNHPEEFSSQRILKDLSAGLVVACVALPLSIALAIASGVTPEKGLITAIVAGFIISLLGGSRVQIGGPTGAFVVIVYGILQQFGMAGLLTATIMAGIILMFMGLFKFGAFIKFIPYPVTTGFTSGIAVVLFSTQINDFLGLNLTDIPSAFFAKWNLYFHTLSAINWQTLAVGLLTLGIILFWPKKWRALPGSLAALIITTLLVKFSGMNVATITSTFGQVDGTLVMPHMPGEISYEVIRKLLPSAFTIAFLAGIESLLSAVVADGMIGKRHSSNMELVATGLANVASGLFGGLPATGAIARTAANIENGGRTPVAGMAHACFLFVMMMCLMKYIGLIPMTSLAAILFLVAYRMSDWRSFTALFKAPASDIAILLTTFTLTVVEDLVVAIEFGLVLAAVLFMKRMADVYQIKNADDDIMDEVRQKDDIDTKIIAKHVSVYEINGPFFFGAANKFLDSLEHHKDCKVLILRMRSVPAIDATGYHALERIYNRCQKEGVQLVLSHVQKHVLKTLDKYGFVEKIGTDHICKNIDLSLMRAESIISGRNHFLE</sequence>
<gene>
    <name evidence="7" type="ORF">E7027_02840</name>
</gene>
<name>A0A928HFV9_9BACT</name>
<feature type="domain" description="STAS" evidence="6">
    <location>
        <begin position="446"/>
        <end position="546"/>
    </location>
</feature>
<protein>
    <submittedName>
        <fullName evidence="7">STAS domain-containing protein</fullName>
    </submittedName>
</protein>
<dbReference type="CDD" id="cd07042">
    <property type="entry name" value="STAS_SulP_like_sulfate_transporter"/>
    <property type="match status" value="1"/>
</dbReference>
<dbReference type="PANTHER" id="PTHR11814">
    <property type="entry name" value="SULFATE TRANSPORTER"/>
    <property type="match status" value="1"/>
</dbReference>
<feature type="transmembrane region" description="Helical" evidence="5">
    <location>
        <begin position="26"/>
        <end position="47"/>
    </location>
</feature>
<dbReference type="InterPro" id="IPR002645">
    <property type="entry name" value="STAS_dom"/>
</dbReference>
<keyword evidence="4 5" id="KW-0472">Membrane</keyword>
<dbReference type="GO" id="GO:0055085">
    <property type="term" value="P:transmembrane transport"/>
    <property type="evidence" value="ECO:0007669"/>
    <property type="project" value="InterPro"/>
</dbReference>
<dbReference type="InterPro" id="IPR036513">
    <property type="entry name" value="STAS_dom_sf"/>
</dbReference>
<feature type="transmembrane region" description="Helical" evidence="5">
    <location>
        <begin position="247"/>
        <end position="273"/>
    </location>
</feature>
<dbReference type="EMBL" id="SUVG01000003">
    <property type="protein sequence ID" value="MBE6421061.1"/>
    <property type="molecule type" value="Genomic_DNA"/>
</dbReference>
<evidence type="ECO:0000259" key="6">
    <source>
        <dbReference type="PROSITE" id="PS50801"/>
    </source>
</evidence>
<comment type="subcellular location">
    <subcellularLocation>
        <location evidence="1">Membrane</location>
        <topology evidence="1">Multi-pass membrane protein</topology>
    </subcellularLocation>
</comment>